<keyword evidence="1" id="KW-0472">Membrane</keyword>
<dbReference type="RefSeq" id="WP_002595032.1">
    <property type="nucleotide sequence ID" value="NZ_KB851000.1"/>
</dbReference>
<evidence type="ECO:0000313" key="3">
    <source>
        <dbReference type="Proteomes" id="UP000013085"/>
    </source>
</evidence>
<protein>
    <submittedName>
        <fullName evidence="2">Uncharacterized protein</fullName>
    </submittedName>
</protein>
<feature type="transmembrane region" description="Helical" evidence="1">
    <location>
        <begin position="12"/>
        <end position="36"/>
    </location>
</feature>
<dbReference type="InterPro" id="IPR008020">
    <property type="entry name" value="G8P"/>
</dbReference>
<dbReference type="AlphaFoldDB" id="A0A0E2H1D7"/>
<organism evidence="2 3">
    <name type="scientific">[Clostridium] clostridioforme 90A8</name>
    <dbReference type="NCBI Taxonomy" id="999408"/>
    <lineage>
        <taxon>Bacteria</taxon>
        <taxon>Bacillati</taxon>
        <taxon>Bacillota</taxon>
        <taxon>Clostridia</taxon>
        <taxon>Lachnospirales</taxon>
        <taxon>Lachnospiraceae</taxon>
        <taxon>Enterocloster</taxon>
    </lineage>
</organism>
<evidence type="ECO:0000256" key="1">
    <source>
        <dbReference type="SAM" id="Phobius"/>
    </source>
</evidence>
<reference evidence="2 3" key="1">
    <citation type="submission" date="2013-01" db="EMBL/GenBank/DDBJ databases">
        <title>The Genome Sequence of Clostridium clostridioforme 90A8.</title>
        <authorList>
            <consortium name="The Broad Institute Genome Sequencing Platform"/>
            <person name="Earl A."/>
            <person name="Ward D."/>
            <person name="Feldgarden M."/>
            <person name="Gevers D."/>
            <person name="Courvalin P."/>
            <person name="Lambert T."/>
            <person name="Walker B."/>
            <person name="Young S.K."/>
            <person name="Zeng Q."/>
            <person name="Gargeya S."/>
            <person name="Fitzgerald M."/>
            <person name="Haas B."/>
            <person name="Abouelleil A."/>
            <person name="Alvarado L."/>
            <person name="Arachchi H.M."/>
            <person name="Berlin A.M."/>
            <person name="Chapman S.B."/>
            <person name="Dewar J."/>
            <person name="Goldberg J."/>
            <person name="Griggs A."/>
            <person name="Gujja S."/>
            <person name="Hansen M."/>
            <person name="Howarth C."/>
            <person name="Imamovic A."/>
            <person name="Larimer J."/>
            <person name="McCowan C."/>
            <person name="Murphy C."/>
            <person name="Neiman D."/>
            <person name="Pearson M."/>
            <person name="Priest M."/>
            <person name="Roberts A."/>
            <person name="Saif S."/>
            <person name="Shea T."/>
            <person name="Sisk P."/>
            <person name="Sykes S."/>
            <person name="Wortman J."/>
            <person name="Nusbaum C."/>
            <person name="Birren B."/>
        </authorList>
    </citation>
    <scope>NUCLEOTIDE SEQUENCE [LARGE SCALE GENOMIC DNA]</scope>
    <source>
        <strain evidence="2 3">90A8</strain>
    </source>
</reference>
<comment type="caution">
    <text evidence="2">The sequence shown here is derived from an EMBL/GenBank/DDBJ whole genome shotgun (WGS) entry which is preliminary data.</text>
</comment>
<name>A0A0E2H1D7_9FIRM</name>
<gene>
    <name evidence="2" type="ORF">HMPREF1090_05598</name>
</gene>
<dbReference type="PIRSF" id="PIRSF004117">
    <property type="entry name" value="Phage_coat_B"/>
    <property type="match status" value="1"/>
</dbReference>
<dbReference type="PATRIC" id="fig|999408.3.peg.6003"/>
<keyword evidence="1" id="KW-1133">Transmembrane helix</keyword>
<proteinExistence type="predicted"/>
<dbReference type="HOGENOM" id="CLU_2523030_0_0_9"/>
<feature type="transmembrane region" description="Helical" evidence="1">
    <location>
        <begin position="63"/>
        <end position="84"/>
    </location>
</feature>
<accession>A0A0E2H1D7</accession>
<dbReference type="EMBL" id="AGYR01000078">
    <property type="protein sequence ID" value="ENZ05820.1"/>
    <property type="molecule type" value="Genomic_DNA"/>
</dbReference>
<dbReference type="Proteomes" id="UP000013085">
    <property type="component" value="Unassembled WGS sequence"/>
</dbReference>
<evidence type="ECO:0000313" key="2">
    <source>
        <dbReference type="EMBL" id="ENZ05820.1"/>
    </source>
</evidence>
<dbReference type="Pfam" id="PF19199">
    <property type="entry name" value="Phage_coatGP8"/>
    <property type="match status" value="1"/>
</dbReference>
<sequence length="91" mass="9128">MTMKERFENKVAVARCAVAGVAVSAPLALCTITSFAEEPASADPLITACTSIASSATTAINGVIPIALPLVGAGLVVTIGLKVFKRIAGKA</sequence>
<keyword evidence="1" id="KW-0812">Transmembrane</keyword>